<keyword evidence="2" id="KW-1185">Reference proteome</keyword>
<evidence type="ECO:0000313" key="1">
    <source>
        <dbReference type="EMBL" id="SEB30001.1"/>
    </source>
</evidence>
<organism evidence="1 2">
    <name type="scientific">Arthrobacter woluwensis</name>
    <dbReference type="NCBI Taxonomy" id="156980"/>
    <lineage>
        <taxon>Bacteria</taxon>
        <taxon>Bacillati</taxon>
        <taxon>Actinomycetota</taxon>
        <taxon>Actinomycetes</taxon>
        <taxon>Micrococcales</taxon>
        <taxon>Micrococcaceae</taxon>
        <taxon>Arthrobacter</taxon>
    </lineage>
</organism>
<dbReference type="EMBL" id="FNSN01000002">
    <property type="protein sequence ID" value="SEB30001.1"/>
    <property type="molecule type" value="Genomic_DNA"/>
</dbReference>
<sequence length="185" mass="20207">MTEAQFTIGRSSLVDWLVRSAIPTAAIYAGQSEIAVQISSLPEVTVDTLEGRGSRPRPGIVKALAETESHLSSVWCDAHNALSGNGHQHEDLVIGLHHPLRDTLGYRAAWAARTAAWPSRTGFHAYLVFSRLMDICRWSDWPTSATFDKALNTVEIQVLERAKPSPDVVDGVQVRKAIRAEVPAG</sequence>
<dbReference type="STRING" id="156980.SAMN04489745_0100"/>
<protein>
    <submittedName>
        <fullName evidence="1">Uncharacterized protein</fullName>
    </submittedName>
</protein>
<name>A0A1H4I7P7_9MICC</name>
<accession>A0A1H4I7P7</accession>
<evidence type="ECO:0000313" key="2">
    <source>
        <dbReference type="Proteomes" id="UP000182652"/>
    </source>
</evidence>
<reference evidence="1 2" key="1">
    <citation type="submission" date="2016-10" db="EMBL/GenBank/DDBJ databases">
        <authorList>
            <person name="de Groot N.N."/>
        </authorList>
    </citation>
    <scope>NUCLEOTIDE SEQUENCE [LARGE SCALE GENOMIC DNA]</scope>
    <source>
        <strain evidence="1 2">DSM 10495</strain>
    </source>
</reference>
<gene>
    <name evidence="1" type="ORF">SAMN04489745_0100</name>
</gene>
<dbReference type="AlphaFoldDB" id="A0A1H4I7P7"/>
<dbReference type="RefSeq" id="WP_066217204.1">
    <property type="nucleotide sequence ID" value="NZ_FNSN01000002.1"/>
</dbReference>
<proteinExistence type="predicted"/>
<dbReference type="Proteomes" id="UP000182652">
    <property type="component" value="Unassembled WGS sequence"/>
</dbReference>